<keyword evidence="3" id="KW-1185">Reference proteome</keyword>
<evidence type="ECO:0000313" key="2">
    <source>
        <dbReference type="EMBL" id="KAK3334315.1"/>
    </source>
</evidence>
<reference evidence="2" key="2">
    <citation type="submission" date="2023-06" db="EMBL/GenBank/DDBJ databases">
        <authorList>
            <consortium name="Lawrence Berkeley National Laboratory"/>
            <person name="Haridas S."/>
            <person name="Hensen N."/>
            <person name="Bonometti L."/>
            <person name="Westerberg I."/>
            <person name="Brannstrom I.O."/>
            <person name="Guillou S."/>
            <person name="Cros-Aarteil S."/>
            <person name="Calhoun S."/>
            <person name="Kuo A."/>
            <person name="Mondo S."/>
            <person name="Pangilinan J."/>
            <person name="Riley R."/>
            <person name="Labutti K."/>
            <person name="Andreopoulos B."/>
            <person name="Lipzen A."/>
            <person name="Chen C."/>
            <person name="Yanf M."/>
            <person name="Daum C."/>
            <person name="Ng V."/>
            <person name="Clum A."/>
            <person name="Steindorff A."/>
            <person name="Ohm R."/>
            <person name="Martin F."/>
            <person name="Silar P."/>
            <person name="Natvig D."/>
            <person name="Lalanne C."/>
            <person name="Gautier V."/>
            <person name="Ament-Velasquez S.L."/>
            <person name="Kruys A."/>
            <person name="Hutchinson M.I."/>
            <person name="Powell A.J."/>
            <person name="Barry K."/>
            <person name="Miller A.N."/>
            <person name="Grigoriev I.V."/>
            <person name="Debuchy R."/>
            <person name="Gladieux P."/>
            <person name="Thoren M.H."/>
            <person name="Johannesson H."/>
        </authorList>
    </citation>
    <scope>NUCLEOTIDE SEQUENCE</scope>
    <source>
        <strain evidence="2">CBS 560.94</strain>
    </source>
</reference>
<accession>A0AAE0J0J2</accession>
<keyword evidence="1" id="KW-0732">Signal</keyword>
<comment type="caution">
    <text evidence="2">The sequence shown here is derived from an EMBL/GenBank/DDBJ whole genome shotgun (WGS) entry which is preliminary data.</text>
</comment>
<dbReference type="AlphaFoldDB" id="A0AAE0J0J2"/>
<gene>
    <name evidence="2" type="ORF">B0H65DRAFT_79585</name>
</gene>
<dbReference type="RefSeq" id="XP_062676481.1">
    <property type="nucleotide sequence ID" value="XM_062831428.1"/>
</dbReference>
<organism evidence="2 3">
    <name type="scientific">Neurospora tetraspora</name>
    <dbReference type="NCBI Taxonomy" id="94610"/>
    <lineage>
        <taxon>Eukaryota</taxon>
        <taxon>Fungi</taxon>
        <taxon>Dikarya</taxon>
        <taxon>Ascomycota</taxon>
        <taxon>Pezizomycotina</taxon>
        <taxon>Sordariomycetes</taxon>
        <taxon>Sordariomycetidae</taxon>
        <taxon>Sordariales</taxon>
        <taxon>Sordariaceae</taxon>
        <taxon>Neurospora</taxon>
    </lineage>
</organism>
<feature type="chain" id="PRO_5042145204" description="Secreted protein" evidence="1">
    <location>
        <begin position="26"/>
        <end position="116"/>
    </location>
</feature>
<sequence>MIHKAAFPFRQTVLLSVCLIHFTDCAPCPLIVASLPCLSRAHRFCYTSFEAQQPSNAAIIRRYPHAKHGHRYRPQAPETMVKRLADKCIRNTLGGLTAMYHPSGRACMYHHSLREI</sequence>
<dbReference type="GeneID" id="87868582"/>
<protein>
    <recommendedName>
        <fullName evidence="4">Secreted protein</fullName>
    </recommendedName>
</protein>
<dbReference type="EMBL" id="JAUEPP010000011">
    <property type="protein sequence ID" value="KAK3334315.1"/>
    <property type="molecule type" value="Genomic_DNA"/>
</dbReference>
<feature type="signal peptide" evidence="1">
    <location>
        <begin position="1"/>
        <end position="25"/>
    </location>
</feature>
<proteinExistence type="predicted"/>
<dbReference type="Proteomes" id="UP001278500">
    <property type="component" value="Unassembled WGS sequence"/>
</dbReference>
<name>A0AAE0J0J2_9PEZI</name>
<evidence type="ECO:0008006" key="4">
    <source>
        <dbReference type="Google" id="ProtNLM"/>
    </source>
</evidence>
<reference evidence="2" key="1">
    <citation type="journal article" date="2023" name="Mol. Phylogenet. Evol.">
        <title>Genome-scale phylogeny and comparative genomics of the fungal order Sordariales.</title>
        <authorList>
            <person name="Hensen N."/>
            <person name="Bonometti L."/>
            <person name="Westerberg I."/>
            <person name="Brannstrom I.O."/>
            <person name="Guillou S."/>
            <person name="Cros-Aarteil S."/>
            <person name="Calhoun S."/>
            <person name="Haridas S."/>
            <person name="Kuo A."/>
            <person name="Mondo S."/>
            <person name="Pangilinan J."/>
            <person name="Riley R."/>
            <person name="LaButti K."/>
            <person name="Andreopoulos B."/>
            <person name="Lipzen A."/>
            <person name="Chen C."/>
            <person name="Yan M."/>
            <person name="Daum C."/>
            <person name="Ng V."/>
            <person name="Clum A."/>
            <person name="Steindorff A."/>
            <person name="Ohm R.A."/>
            <person name="Martin F."/>
            <person name="Silar P."/>
            <person name="Natvig D.O."/>
            <person name="Lalanne C."/>
            <person name="Gautier V."/>
            <person name="Ament-Velasquez S.L."/>
            <person name="Kruys A."/>
            <person name="Hutchinson M.I."/>
            <person name="Powell A.J."/>
            <person name="Barry K."/>
            <person name="Miller A.N."/>
            <person name="Grigoriev I.V."/>
            <person name="Debuchy R."/>
            <person name="Gladieux P."/>
            <person name="Hiltunen Thoren M."/>
            <person name="Johannesson H."/>
        </authorList>
    </citation>
    <scope>NUCLEOTIDE SEQUENCE</scope>
    <source>
        <strain evidence="2">CBS 560.94</strain>
    </source>
</reference>
<evidence type="ECO:0000313" key="3">
    <source>
        <dbReference type="Proteomes" id="UP001278500"/>
    </source>
</evidence>
<evidence type="ECO:0000256" key="1">
    <source>
        <dbReference type="SAM" id="SignalP"/>
    </source>
</evidence>